<dbReference type="AlphaFoldDB" id="A0A5J4NY04"/>
<dbReference type="Proteomes" id="UP000324629">
    <property type="component" value="Unassembled WGS sequence"/>
</dbReference>
<feature type="compositionally biased region" description="Polar residues" evidence="1">
    <location>
        <begin position="842"/>
        <end position="857"/>
    </location>
</feature>
<accession>A0A5J4NY04</accession>
<organism evidence="2 3">
    <name type="scientific">Paragonimus westermani</name>
    <dbReference type="NCBI Taxonomy" id="34504"/>
    <lineage>
        <taxon>Eukaryota</taxon>
        <taxon>Metazoa</taxon>
        <taxon>Spiralia</taxon>
        <taxon>Lophotrochozoa</taxon>
        <taxon>Platyhelminthes</taxon>
        <taxon>Trematoda</taxon>
        <taxon>Digenea</taxon>
        <taxon>Plagiorchiida</taxon>
        <taxon>Troglotremata</taxon>
        <taxon>Troglotrematidae</taxon>
        <taxon>Paragonimus</taxon>
    </lineage>
</organism>
<dbReference type="EMBL" id="QNGE01000509">
    <property type="protein sequence ID" value="KAA3680192.1"/>
    <property type="molecule type" value="Genomic_DNA"/>
</dbReference>
<gene>
    <name evidence="2" type="ORF">DEA37_0004481</name>
</gene>
<feature type="region of interest" description="Disordered" evidence="1">
    <location>
        <begin position="491"/>
        <end position="518"/>
    </location>
</feature>
<feature type="region of interest" description="Disordered" evidence="1">
    <location>
        <begin position="839"/>
        <end position="862"/>
    </location>
</feature>
<evidence type="ECO:0000313" key="3">
    <source>
        <dbReference type="Proteomes" id="UP000324629"/>
    </source>
</evidence>
<proteinExistence type="predicted"/>
<comment type="caution">
    <text evidence="2">The sequence shown here is derived from an EMBL/GenBank/DDBJ whole genome shotgun (WGS) entry which is preliminary data.</text>
</comment>
<feature type="region of interest" description="Disordered" evidence="1">
    <location>
        <begin position="1"/>
        <end position="28"/>
    </location>
</feature>
<reference evidence="2 3" key="1">
    <citation type="journal article" date="2019" name="Gigascience">
        <title>Whole-genome sequence of the oriental lung fluke Paragonimus westermani.</title>
        <authorList>
            <person name="Oey H."/>
            <person name="Zakrzewski M."/>
            <person name="Narain K."/>
            <person name="Devi K.R."/>
            <person name="Agatsuma T."/>
            <person name="Nawaratna S."/>
            <person name="Gobert G.N."/>
            <person name="Jones M.K."/>
            <person name="Ragan M.A."/>
            <person name="McManus D.P."/>
            <person name="Krause L."/>
        </authorList>
    </citation>
    <scope>NUCLEOTIDE SEQUENCE [LARGE SCALE GENOMIC DNA]</scope>
    <source>
        <strain evidence="2 3">IND2009</strain>
    </source>
</reference>
<keyword evidence="3" id="KW-1185">Reference proteome</keyword>
<evidence type="ECO:0000313" key="2">
    <source>
        <dbReference type="EMBL" id="KAA3680192.1"/>
    </source>
</evidence>
<feature type="compositionally biased region" description="Low complexity" evidence="1">
    <location>
        <begin position="548"/>
        <end position="560"/>
    </location>
</feature>
<sequence length="928" mass="103250">MTAESTLGTSMHSLVLPTESAQDDEPLQVKHACTLTDQRILDTSRPRSLKHPGIHSKPVWTAILDDKAKKKPAVGQFSPPKPDHIDGRTRMVSYCGSDVPPSEAEVVLEPTFLEHNTASGPDFLPPSPLKDGGERLVAELTKLVRTSWDTEQSAPLLMSDMWSGAHTLPKYRYRDPESSSIPFHLQKDTLTSQTATSQLFYAPRKDNSPHSYPIYYSSNAVEKSKFRVISSSAAQSELLDNNVPRFYHSTQQQSVNNQLMKQHNEICDGIEEPVLLTPNRSLKTSFGLSPSRSPVVSKTNDLRVASQLPKNCSSKKLVEFPRTGIPSTALVRTIVRIHGSRAPSSCSDKPITKEFPPELPVRRRSHGARRVTQSVRHYAPVFKPDNVLFDRNLDIRSSLPGPRTFNLEGHLDCSCDYVCGDAGLWPADVWYQRNFHTVDHCTCPHEEIHRFFDKAASTWRLAETIAMLPIKETDILDDLVDSTSDEEELQIADHFSSIPKVSTPQPEPEESKLGFEPPLPNKRHLNLVRETGLSHACILLPNVQKSGFQQQESRSQQNNNAEKPTGILQSYDDDFVTLGELLPEKELFPSHTKHLPSRTFIRDMSDDSPESYHLSSVSVDSKQMHPDIKSTAGYTRNALIFTASSVVGSSALSPDNTVSDTKHTFANSVETTQAAGTPSSGSSGDLHDKDLKSAVVRKKNFPAVLTETGPEENINDGEPNISSSREMIQIQKVGERKSSTASWTFGDATGQANEKAQDLLREGNQTTELQNVISPSVSTEKFPEVVENDINEAESDLDLNEWLAESSDSIVSEQVKKDNEVVNHEDLILKHRSVSFHPQKVDTGSSVSTGLRNSSPRSAHFKNTEQDAVAQASHFKSNENKLKNDMRTVREQFDARQRALKRWALLSIHVGEMSDRRRKERDTTAALG</sequence>
<feature type="compositionally biased region" description="Polar residues" evidence="1">
    <location>
        <begin position="1"/>
        <end position="12"/>
    </location>
</feature>
<name>A0A5J4NY04_9TREM</name>
<protein>
    <submittedName>
        <fullName evidence="2">Uncharacterized protein</fullName>
    </submittedName>
</protein>
<feature type="region of interest" description="Disordered" evidence="1">
    <location>
        <begin position="548"/>
        <end position="567"/>
    </location>
</feature>
<evidence type="ECO:0000256" key="1">
    <source>
        <dbReference type="SAM" id="MobiDB-lite"/>
    </source>
</evidence>